<dbReference type="InterPro" id="IPR000305">
    <property type="entry name" value="GIY-YIG_endonuc"/>
</dbReference>
<keyword evidence="3" id="KW-1185">Reference proteome</keyword>
<evidence type="ECO:0000313" key="2">
    <source>
        <dbReference type="EMBL" id="MBO9204324.1"/>
    </source>
</evidence>
<dbReference type="Pfam" id="PF01541">
    <property type="entry name" value="GIY-YIG"/>
    <property type="match status" value="1"/>
</dbReference>
<organism evidence="2 3">
    <name type="scientific">Niastella soli</name>
    <dbReference type="NCBI Taxonomy" id="2821487"/>
    <lineage>
        <taxon>Bacteria</taxon>
        <taxon>Pseudomonadati</taxon>
        <taxon>Bacteroidota</taxon>
        <taxon>Chitinophagia</taxon>
        <taxon>Chitinophagales</taxon>
        <taxon>Chitinophagaceae</taxon>
        <taxon>Niastella</taxon>
    </lineage>
</organism>
<comment type="caution">
    <text evidence="2">The sequence shown here is derived from an EMBL/GenBank/DDBJ whole genome shotgun (WGS) entry which is preliminary data.</text>
</comment>
<dbReference type="EMBL" id="JAGHKO010000011">
    <property type="protein sequence ID" value="MBO9204324.1"/>
    <property type="molecule type" value="Genomic_DNA"/>
</dbReference>
<protein>
    <submittedName>
        <fullName evidence="2">GIY-YIG nuclease family protein</fullName>
    </submittedName>
</protein>
<feature type="domain" description="GIY-YIG" evidence="1">
    <location>
        <begin position="1"/>
        <end position="78"/>
    </location>
</feature>
<dbReference type="Proteomes" id="UP000677244">
    <property type="component" value="Unassembled WGS sequence"/>
</dbReference>
<dbReference type="PROSITE" id="PS50164">
    <property type="entry name" value="GIY_YIG"/>
    <property type="match status" value="1"/>
</dbReference>
<gene>
    <name evidence="2" type="ORF">J7I42_28815</name>
</gene>
<dbReference type="CDD" id="cd10449">
    <property type="entry name" value="GIY-YIG_SLX1_like"/>
    <property type="match status" value="1"/>
</dbReference>
<evidence type="ECO:0000259" key="1">
    <source>
        <dbReference type="PROSITE" id="PS50164"/>
    </source>
</evidence>
<proteinExistence type="predicted"/>
<sequence>MSFNVYILYSSTRDRYCIGHTGDDLQERLRKNNSDHKGFTGKTGDWVIVYTEVCSTKTAAYQCEREIKAWKSRKKIELLISSRL</sequence>
<reference evidence="2 3" key="1">
    <citation type="submission" date="2021-03" db="EMBL/GenBank/DDBJ databases">
        <title>Assistant Professor.</title>
        <authorList>
            <person name="Huq M.A."/>
        </authorList>
    </citation>
    <scope>NUCLEOTIDE SEQUENCE [LARGE SCALE GENOMIC DNA]</scope>
    <source>
        <strain evidence="2 3">MAH-29</strain>
    </source>
</reference>
<dbReference type="InterPro" id="IPR035901">
    <property type="entry name" value="GIY-YIG_endonuc_sf"/>
</dbReference>
<dbReference type="RefSeq" id="WP_209142779.1">
    <property type="nucleotide sequence ID" value="NZ_JAGHKO010000011.1"/>
</dbReference>
<evidence type="ECO:0000313" key="3">
    <source>
        <dbReference type="Proteomes" id="UP000677244"/>
    </source>
</evidence>
<name>A0ABS3Z2G5_9BACT</name>
<accession>A0ABS3Z2G5</accession>
<dbReference type="Gene3D" id="3.40.1440.10">
    <property type="entry name" value="GIY-YIG endonuclease"/>
    <property type="match status" value="1"/>
</dbReference>